<dbReference type="EMBL" id="CP106878">
    <property type="protein sequence ID" value="WAA09926.1"/>
    <property type="molecule type" value="Genomic_DNA"/>
</dbReference>
<evidence type="ECO:0008006" key="3">
    <source>
        <dbReference type="Google" id="ProtNLM"/>
    </source>
</evidence>
<dbReference type="AlphaFoldDB" id="A0A9E8LVK7"/>
<evidence type="ECO:0000313" key="1">
    <source>
        <dbReference type="EMBL" id="WAA09926.1"/>
    </source>
</evidence>
<accession>A0A9E8LVK7</accession>
<protein>
    <recommendedName>
        <fullName evidence="3">Spore coat protein</fullName>
    </recommendedName>
</protein>
<dbReference type="KEGG" id="faf:OE104_00670"/>
<proteinExistence type="predicted"/>
<keyword evidence="2" id="KW-1185">Reference proteome</keyword>
<reference evidence="1" key="1">
    <citation type="submission" date="2022-09" db="EMBL/GenBank/DDBJ databases">
        <title>Complete Genomes of Fervidibacillus albus and Fervidibacillus halotolerans isolated from tidal flat sediments.</title>
        <authorList>
            <person name="Kwon K.K."/>
            <person name="Yang S.-H."/>
            <person name="Park M.J."/>
            <person name="Oh H.-M."/>
        </authorList>
    </citation>
    <scope>NUCLEOTIDE SEQUENCE</scope>
    <source>
        <strain evidence="1">MEBiC13591</strain>
    </source>
</reference>
<dbReference type="RefSeq" id="WP_275417709.1">
    <property type="nucleotide sequence ID" value="NZ_CP106878.1"/>
</dbReference>
<name>A0A9E8LVK7_9BACI</name>
<evidence type="ECO:0000313" key="2">
    <source>
        <dbReference type="Proteomes" id="UP001164718"/>
    </source>
</evidence>
<gene>
    <name evidence="1" type="ORF">OE104_00670</name>
</gene>
<dbReference type="Proteomes" id="UP001164718">
    <property type="component" value="Chromosome"/>
</dbReference>
<organism evidence="1 2">
    <name type="scientific">Fervidibacillus albus</name>
    <dbReference type="NCBI Taxonomy" id="2980026"/>
    <lineage>
        <taxon>Bacteria</taxon>
        <taxon>Bacillati</taxon>
        <taxon>Bacillota</taxon>
        <taxon>Bacilli</taxon>
        <taxon>Bacillales</taxon>
        <taxon>Bacillaceae</taxon>
        <taxon>Fervidibacillus</taxon>
    </lineage>
</organism>
<sequence length="85" mass="9918">MQRQNQTYNEQPSTMNQPPSVVTVKDALYLTDMLSWNLLAAKKAHFFATQCQDQEIQAEIHKVGQMHQQHYQKILAHLNKQNPQN</sequence>